<dbReference type="EMBL" id="OX395133">
    <property type="protein sequence ID" value="CAI5780981.1"/>
    <property type="molecule type" value="Genomic_DNA"/>
</dbReference>
<dbReference type="AlphaFoldDB" id="A0AA35KMJ1"/>
<dbReference type="SUPFAM" id="SSF48726">
    <property type="entry name" value="Immunoglobulin"/>
    <property type="match status" value="1"/>
</dbReference>
<evidence type="ECO:0000313" key="3">
    <source>
        <dbReference type="Proteomes" id="UP001178461"/>
    </source>
</evidence>
<protein>
    <submittedName>
        <fullName evidence="2">Carcinoembryonic antigen-related cell adhesion molecule 4-like</fullName>
    </submittedName>
</protein>
<dbReference type="Proteomes" id="UP001178461">
    <property type="component" value="Chromosome 8"/>
</dbReference>
<keyword evidence="1" id="KW-0472">Membrane</keyword>
<proteinExistence type="predicted"/>
<dbReference type="InterPro" id="IPR036179">
    <property type="entry name" value="Ig-like_dom_sf"/>
</dbReference>
<dbReference type="InterPro" id="IPR013783">
    <property type="entry name" value="Ig-like_fold"/>
</dbReference>
<feature type="transmembrane region" description="Helical" evidence="1">
    <location>
        <begin position="99"/>
        <end position="121"/>
    </location>
</feature>
<reference evidence="2" key="1">
    <citation type="submission" date="2022-12" db="EMBL/GenBank/DDBJ databases">
        <authorList>
            <person name="Alioto T."/>
            <person name="Alioto T."/>
            <person name="Gomez Garrido J."/>
        </authorList>
    </citation>
    <scope>NUCLEOTIDE SEQUENCE</scope>
</reference>
<dbReference type="Gene3D" id="2.60.40.10">
    <property type="entry name" value="Immunoglobulins"/>
    <property type="match status" value="1"/>
</dbReference>
<keyword evidence="1" id="KW-0812">Transmembrane</keyword>
<accession>A0AA35KMJ1</accession>
<keyword evidence="1" id="KW-1133">Transmembrane helix</keyword>
<gene>
    <name evidence="2" type="ORF">PODLI_1B005249</name>
</gene>
<sequence>MERVSFCGWFRGKISEASNIVTYQPQPVSIFNISWAYTGRVDINPHCSLHITNLTLLDSGYYMLQKKKVLPDSSEVGRIYLAVKDLGGKKKVHILPAKVTAGLVVGCISLSLFLVGVTSYYTLSNYARIDPEQAHSILI</sequence>
<organism evidence="2 3">
    <name type="scientific">Podarcis lilfordi</name>
    <name type="common">Lilford's wall lizard</name>
    <dbReference type="NCBI Taxonomy" id="74358"/>
    <lineage>
        <taxon>Eukaryota</taxon>
        <taxon>Metazoa</taxon>
        <taxon>Chordata</taxon>
        <taxon>Craniata</taxon>
        <taxon>Vertebrata</taxon>
        <taxon>Euteleostomi</taxon>
        <taxon>Lepidosauria</taxon>
        <taxon>Squamata</taxon>
        <taxon>Bifurcata</taxon>
        <taxon>Unidentata</taxon>
        <taxon>Episquamata</taxon>
        <taxon>Laterata</taxon>
        <taxon>Lacertibaenia</taxon>
        <taxon>Lacertidae</taxon>
        <taxon>Podarcis</taxon>
    </lineage>
</organism>
<name>A0AA35KMJ1_9SAUR</name>
<evidence type="ECO:0000256" key="1">
    <source>
        <dbReference type="SAM" id="Phobius"/>
    </source>
</evidence>
<keyword evidence="3" id="KW-1185">Reference proteome</keyword>
<evidence type="ECO:0000313" key="2">
    <source>
        <dbReference type="EMBL" id="CAI5780981.1"/>
    </source>
</evidence>